<dbReference type="PANTHER" id="PTHR13929:SF0">
    <property type="entry name" value="UBIA PRENYLTRANSFERASE DOMAIN-CONTAINING PROTEIN 1"/>
    <property type="match status" value="1"/>
</dbReference>
<evidence type="ECO:0000313" key="10">
    <source>
        <dbReference type="Proteomes" id="UP000199481"/>
    </source>
</evidence>
<feature type="transmembrane region" description="Helical" evidence="8">
    <location>
        <begin position="113"/>
        <end position="132"/>
    </location>
</feature>
<feature type="transmembrane region" description="Helical" evidence="8">
    <location>
        <begin position="288"/>
        <end position="312"/>
    </location>
</feature>
<dbReference type="PANTHER" id="PTHR13929">
    <property type="entry name" value="1,4-DIHYDROXY-2-NAPHTHOATE OCTAPRENYLTRANSFERASE"/>
    <property type="match status" value="1"/>
</dbReference>
<evidence type="ECO:0000313" key="9">
    <source>
        <dbReference type="EMBL" id="SDQ33105.1"/>
    </source>
</evidence>
<feature type="transmembrane region" description="Helical" evidence="8">
    <location>
        <begin position="240"/>
        <end position="268"/>
    </location>
</feature>
<evidence type="ECO:0000256" key="8">
    <source>
        <dbReference type="SAM" id="Phobius"/>
    </source>
</evidence>
<keyword evidence="7 8" id="KW-0472">Membrane</keyword>
<dbReference type="Proteomes" id="UP000199481">
    <property type="component" value="Unassembled WGS sequence"/>
</dbReference>
<organism evidence="9 10">
    <name type="scientific">Carnobacterium viridans</name>
    <dbReference type="NCBI Taxonomy" id="174587"/>
    <lineage>
        <taxon>Bacteria</taxon>
        <taxon>Bacillati</taxon>
        <taxon>Bacillota</taxon>
        <taxon>Bacilli</taxon>
        <taxon>Lactobacillales</taxon>
        <taxon>Carnobacteriaceae</taxon>
        <taxon>Carnobacterium</taxon>
    </lineage>
</organism>
<keyword evidence="10" id="KW-1185">Reference proteome</keyword>
<sequence length="313" mass="35166">MSIKTFFTLVEIQTKLASLFPILLGTLFTAYYFNTFNFVNTLLFFVAMLIFDMATTAINNLMDYRKAKDKDYRDEVNVIGQEKLSEKLVIHLIVGMVVSSMLLGFGLVYRTNIVLLIIGALCFFIGIFYTFGPVPISRMPLGEPISGLTMGFGIFFIAAFVNVDELSLLSLLFKGQLFLLGGNMVSVLVLFFVSLPTVFLIANIMLANNTCDLEQDILNHRYTLPFYIGKKRAVQLFNALVYMSYVVIVLAVLLSLLHPILLLLLLTIIPMRKNLALYNNKQVKSETFVIAIKNIILFSASEVVLLAISLVFK</sequence>
<evidence type="ECO:0000256" key="2">
    <source>
        <dbReference type="ARBA" id="ARBA00004863"/>
    </source>
</evidence>
<dbReference type="NCBIfam" id="NF009926">
    <property type="entry name" value="PRK13387.1"/>
    <property type="match status" value="1"/>
</dbReference>
<protein>
    <submittedName>
        <fullName evidence="9">1,4-dihydroxy-2-naphthoate octaprenyltransferase</fullName>
    </submittedName>
</protein>
<dbReference type="NCBIfam" id="NF004752">
    <property type="entry name" value="PRK06080.1-4"/>
    <property type="match status" value="1"/>
</dbReference>
<evidence type="ECO:0000256" key="1">
    <source>
        <dbReference type="ARBA" id="ARBA00004141"/>
    </source>
</evidence>
<accession>A0A1H1A0B2</accession>
<keyword evidence="4 9" id="KW-0808">Transferase</keyword>
<dbReference type="GO" id="GO:0009234">
    <property type="term" value="P:menaquinone biosynthetic process"/>
    <property type="evidence" value="ECO:0007669"/>
    <property type="project" value="UniProtKB-UniPathway"/>
</dbReference>
<dbReference type="GO" id="GO:0042371">
    <property type="term" value="P:vitamin K biosynthetic process"/>
    <property type="evidence" value="ECO:0007669"/>
    <property type="project" value="TreeGrafter"/>
</dbReference>
<dbReference type="AlphaFoldDB" id="A0A1H1A0B2"/>
<keyword evidence="6 8" id="KW-1133">Transmembrane helix</keyword>
<dbReference type="CDD" id="cd13962">
    <property type="entry name" value="PT_UbiA_UBIAD1"/>
    <property type="match status" value="1"/>
</dbReference>
<dbReference type="RefSeq" id="WP_089977337.1">
    <property type="nucleotide sequence ID" value="NZ_CP084916.1"/>
</dbReference>
<dbReference type="EMBL" id="FNJW01000008">
    <property type="protein sequence ID" value="SDQ33105.1"/>
    <property type="molecule type" value="Genomic_DNA"/>
</dbReference>
<proteinExistence type="predicted"/>
<dbReference type="GO" id="GO:0016020">
    <property type="term" value="C:membrane"/>
    <property type="evidence" value="ECO:0007669"/>
    <property type="project" value="UniProtKB-SubCell"/>
</dbReference>
<dbReference type="InterPro" id="IPR044878">
    <property type="entry name" value="UbiA_sf"/>
</dbReference>
<reference evidence="10" key="1">
    <citation type="submission" date="2016-10" db="EMBL/GenBank/DDBJ databases">
        <authorList>
            <person name="Varghese N."/>
            <person name="Submissions S."/>
        </authorList>
    </citation>
    <scope>NUCLEOTIDE SEQUENCE [LARGE SCALE GENOMIC DNA]</scope>
    <source>
        <strain evidence="10">MPL-11</strain>
    </source>
</reference>
<dbReference type="GO" id="GO:0004659">
    <property type="term" value="F:prenyltransferase activity"/>
    <property type="evidence" value="ECO:0007669"/>
    <property type="project" value="InterPro"/>
</dbReference>
<feature type="transmembrane region" description="Helical" evidence="8">
    <location>
        <begin position="88"/>
        <end position="107"/>
    </location>
</feature>
<evidence type="ECO:0000256" key="7">
    <source>
        <dbReference type="ARBA" id="ARBA00023136"/>
    </source>
</evidence>
<dbReference type="InterPro" id="IPR026046">
    <property type="entry name" value="UBIAD1"/>
</dbReference>
<dbReference type="UniPathway" id="UPA00079"/>
<keyword evidence="3" id="KW-0474">Menaquinone biosynthesis</keyword>
<comment type="pathway">
    <text evidence="2">Quinol/quinone metabolism; menaquinone biosynthesis.</text>
</comment>
<dbReference type="Gene3D" id="1.10.357.140">
    <property type="entry name" value="UbiA prenyltransferase"/>
    <property type="match status" value="1"/>
</dbReference>
<feature type="transmembrane region" description="Helical" evidence="8">
    <location>
        <begin position="39"/>
        <end position="62"/>
    </location>
</feature>
<feature type="transmembrane region" description="Helical" evidence="8">
    <location>
        <begin position="183"/>
        <end position="206"/>
    </location>
</feature>
<feature type="transmembrane region" description="Helical" evidence="8">
    <location>
        <begin position="144"/>
        <end position="163"/>
    </location>
</feature>
<evidence type="ECO:0000256" key="6">
    <source>
        <dbReference type="ARBA" id="ARBA00022989"/>
    </source>
</evidence>
<dbReference type="PIRSF" id="PIRSF005355">
    <property type="entry name" value="UBIAD1"/>
    <property type="match status" value="1"/>
</dbReference>
<dbReference type="InterPro" id="IPR000537">
    <property type="entry name" value="UbiA_prenyltransferase"/>
</dbReference>
<gene>
    <name evidence="9" type="ORF">SAMN04487752_1825</name>
</gene>
<dbReference type="Pfam" id="PF01040">
    <property type="entry name" value="UbiA"/>
    <property type="match status" value="1"/>
</dbReference>
<evidence type="ECO:0000256" key="5">
    <source>
        <dbReference type="ARBA" id="ARBA00022692"/>
    </source>
</evidence>
<name>A0A1H1A0B2_9LACT</name>
<evidence type="ECO:0000256" key="3">
    <source>
        <dbReference type="ARBA" id="ARBA00022428"/>
    </source>
</evidence>
<keyword evidence="5 8" id="KW-0812">Transmembrane</keyword>
<comment type="subcellular location">
    <subcellularLocation>
        <location evidence="1">Membrane</location>
        <topology evidence="1">Multi-pass membrane protein</topology>
    </subcellularLocation>
</comment>
<evidence type="ECO:0000256" key="4">
    <source>
        <dbReference type="ARBA" id="ARBA00022679"/>
    </source>
</evidence>
<dbReference type="OrthoDB" id="9767568at2"/>